<proteinExistence type="predicted"/>
<dbReference type="SMART" id="SM01321">
    <property type="entry name" value="Y1_Tnp"/>
    <property type="match status" value="1"/>
</dbReference>
<protein>
    <submittedName>
        <fullName evidence="2">Transposase</fullName>
    </submittedName>
</protein>
<reference evidence="2 3" key="1">
    <citation type="submission" date="2015-09" db="EMBL/GenBank/DDBJ databases">
        <title>Identification and resolution of microdiversity through metagenomic sequencing of parallel consortia.</title>
        <authorList>
            <person name="Nelson W.C."/>
            <person name="Romine M.F."/>
            <person name="Lindemann S.R."/>
        </authorList>
    </citation>
    <scope>NUCLEOTIDE SEQUENCE [LARGE SCALE GENOMIC DNA]</scope>
    <source>
        <strain evidence="2">HL-49</strain>
    </source>
</reference>
<feature type="domain" description="Transposase IS200-like" evidence="1">
    <location>
        <begin position="5"/>
        <end position="117"/>
    </location>
</feature>
<dbReference type="SUPFAM" id="SSF143422">
    <property type="entry name" value="Transposase IS200-like"/>
    <property type="match status" value="1"/>
</dbReference>
<dbReference type="InterPro" id="IPR036515">
    <property type="entry name" value="Transposase_17_sf"/>
</dbReference>
<evidence type="ECO:0000259" key="1">
    <source>
        <dbReference type="SMART" id="SM01321"/>
    </source>
</evidence>
<accession>A0A0P7XP97</accession>
<dbReference type="GO" id="GO:0003677">
    <property type="term" value="F:DNA binding"/>
    <property type="evidence" value="ECO:0007669"/>
    <property type="project" value="InterPro"/>
</dbReference>
<dbReference type="AlphaFoldDB" id="A0A0P7XP97"/>
<evidence type="ECO:0000313" key="2">
    <source>
        <dbReference type="EMBL" id="KPQ18727.1"/>
    </source>
</evidence>
<dbReference type="EMBL" id="LJXT01000021">
    <property type="protein sequence ID" value="KPQ18727.1"/>
    <property type="molecule type" value="Genomic_DNA"/>
</dbReference>
<comment type="caution">
    <text evidence="2">The sequence shown here is derived from an EMBL/GenBank/DDBJ whole genome shotgun (WGS) entry which is preliminary data.</text>
</comment>
<dbReference type="InterPro" id="IPR002686">
    <property type="entry name" value="Transposase_17"/>
</dbReference>
<dbReference type="Pfam" id="PF01797">
    <property type="entry name" value="Y1_Tnp"/>
    <property type="match status" value="1"/>
</dbReference>
<dbReference type="Gene3D" id="3.30.70.1290">
    <property type="entry name" value="Transposase IS200-like"/>
    <property type="match status" value="1"/>
</dbReference>
<dbReference type="PATRIC" id="fig|1305737.6.peg.1648"/>
<dbReference type="eggNOG" id="COG1943">
    <property type="taxonomic scope" value="Bacteria"/>
</dbReference>
<evidence type="ECO:0000313" key="3">
    <source>
        <dbReference type="Proteomes" id="UP000050421"/>
    </source>
</evidence>
<gene>
    <name evidence="2" type="ORF">HLUCCX10_04970</name>
</gene>
<dbReference type="NCBIfam" id="NF033573">
    <property type="entry name" value="transpos_IS200"/>
    <property type="match status" value="1"/>
</dbReference>
<dbReference type="Proteomes" id="UP000050421">
    <property type="component" value="Unassembled WGS sequence"/>
</dbReference>
<dbReference type="GO" id="GO:0004803">
    <property type="term" value="F:transposase activity"/>
    <property type="evidence" value="ECO:0007669"/>
    <property type="project" value="InterPro"/>
</dbReference>
<name>A0A0P7XP97_9BACT</name>
<dbReference type="OrthoDB" id="9797997at2"/>
<dbReference type="GO" id="GO:0006313">
    <property type="term" value="P:DNA transposition"/>
    <property type="evidence" value="ECO:0007669"/>
    <property type="project" value="InterPro"/>
</dbReference>
<organism evidence="2 3">
    <name type="scientific">Algoriphagus marincola HL-49</name>
    <dbReference type="NCBI Taxonomy" id="1305737"/>
    <lineage>
        <taxon>Bacteria</taxon>
        <taxon>Pseudomonadati</taxon>
        <taxon>Bacteroidota</taxon>
        <taxon>Cytophagia</taxon>
        <taxon>Cytophagales</taxon>
        <taxon>Cyclobacteriaceae</taxon>
        <taxon>Algoriphagus</taxon>
    </lineage>
</organism>
<dbReference type="PANTHER" id="PTHR33360:SF2">
    <property type="entry name" value="TRANSPOSASE FOR INSERTION SEQUENCE ELEMENT IS200"/>
    <property type="match status" value="1"/>
</dbReference>
<dbReference type="PANTHER" id="PTHR33360">
    <property type="entry name" value="TRANSPOSASE FOR INSERTION SEQUENCE ELEMENT IS200"/>
    <property type="match status" value="1"/>
</dbReference>
<sequence length="148" mass="17521">MPQSLAKVYLHIIFSTKERNPLVKKEFKSVMESYIVRVGSDLGSYTEAIYLNPDHLHWLCTLPRTITIADFLNKAKSNSSKIGKIQVDRNFSWQNGYGAFSVSQSKLEVVKKYIENQEEHHQKISFQDEYRKFLKEYKVEYDEKYVWD</sequence>